<feature type="compositionally biased region" description="Low complexity" evidence="4">
    <location>
        <begin position="559"/>
        <end position="584"/>
    </location>
</feature>
<dbReference type="InterPro" id="IPR027417">
    <property type="entry name" value="P-loop_NTPase"/>
</dbReference>
<dbReference type="PROSITE" id="PS50893">
    <property type="entry name" value="ABC_TRANSPORTER_2"/>
    <property type="match status" value="2"/>
</dbReference>
<dbReference type="SUPFAM" id="SSF52540">
    <property type="entry name" value="P-loop containing nucleoside triphosphate hydrolases"/>
    <property type="match status" value="2"/>
</dbReference>
<feature type="domain" description="ABC transporter" evidence="5">
    <location>
        <begin position="5"/>
        <end position="245"/>
    </location>
</feature>
<evidence type="ECO:0000313" key="6">
    <source>
        <dbReference type="EMBL" id="VEI04062.1"/>
    </source>
</evidence>
<keyword evidence="2" id="KW-0547">Nucleotide-binding</keyword>
<evidence type="ECO:0000313" key="7">
    <source>
        <dbReference type="Proteomes" id="UP000277858"/>
    </source>
</evidence>
<evidence type="ECO:0000256" key="2">
    <source>
        <dbReference type="ARBA" id="ARBA00022741"/>
    </source>
</evidence>
<feature type="region of interest" description="Disordered" evidence="4">
    <location>
        <begin position="555"/>
        <end position="600"/>
    </location>
</feature>
<dbReference type="Proteomes" id="UP000277858">
    <property type="component" value="Chromosome"/>
</dbReference>
<dbReference type="STRING" id="1122997.GCA_000425285_00830"/>
<dbReference type="EMBL" id="LR134473">
    <property type="protein sequence ID" value="VEI04062.1"/>
    <property type="molecule type" value="Genomic_DNA"/>
</dbReference>
<keyword evidence="6" id="KW-0378">Hydrolase</keyword>
<keyword evidence="7" id="KW-1185">Reference proteome</keyword>
<evidence type="ECO:0000259" key="5">
    <source>
        <dbReference type="PROSITE" id="PS50893"/>
    </source>
</evidence>
<gene>
    <name evidence="6" type="primary">ykoD</name>
    <name evidence="6" type="ORF">NCTC13652_02285</name>
</gene>
<accession>A0A3S4V3Q3</accession>
<dbReference type="InterPro" id="IPR017871">
    <property type="entry name" value="ABC_transporter-like_CS"/>
</dbReference>
<protein>
    <submittedName>
        <fullName evidence="6">HMP/thiamine import ATP-binding protein YkoD</fullName>
        <ecNumber evidence="6">3.6.3.-</ecNumber>
    </submittedName>
</protein>
<dbReference type="InterPro" id="IPR015856">
    <property type="entry name" value="ABC_transpr_CbiO/EcfA_su"/>
</dbReference>
<keyword evidence="1" id="KW-0813">Transport</keyword>
<dbReference type="PANTHER" id="PTHR24220:SF687">
    <property type="entry name" value="ABC TRANSPORTER ATP-BINDING PROTEIN SCO2324-RELATED"/>
    <property type="match status" value="1"/>
</dbReference>
<dbReference type="PANTHER" id="PTHR24220">
    <property type="entry name" value="IMPORT ATP-BINDING PROTEIN"/>
    <property type="match status" value="1"/>
</dbReference>
<feature type="domain" description="ABC transporter" evidence="5">
    <location>
        <begin position="295"/>
        <end position="535"/>
    </location>
</feature>
<dbReference type="AlphaFoldDB" id="A0A3S4V3Q3"/>
<evidence type="ECO:0000256" key="3">
    <source>
        <dbReference type="ARBA" id="ARBA00022840"/>
    </source>
</evidence>
<keyword evidence="3 6" id="KW-0067">ATP-binding</keyword>
<dbReference type="EC" id="3.6.3.-" evidence="6"/>
<proteinExistence type="predicted"/>
<dbReference type="GO" id="GO:0016887">
    <property type="term" value="F:ATP hydrolysis activity"/>
    <property type="evidence" value="ECO:0007669"/>
    <property type="project" value="InterPro"/>
</dbReference>
<evidence type="ECO:0000256" key="1">
    <source>
        <dbReference type="ARBA" id="ARBA00022448"/>
    </source>
</evidence>
<sequence>MTCAIRLDDVSVTLPDAAGPVLDHLDLTVEEGDLALVVGRTGTGKSTLLGTLNGLVPHFTGGRLTGTVTVAGRDTRDNRPRDLADVIGVVGQNPLAGFVTDTVEDEIAYGMEQFGISPSIMRKRVEETLDLLDIADLRSRALLDLSGGQQQRVAIASVLAAQPRILVLDEPTSALDPNAAQDVLASITTLVQDVGLTVVLAEHRLERVMHAADTVIWLPGDGSAVQGEPSQVLRVSDVTPPLADLARVMGWPDVPTSVRQARRRVQDAGIRLSTRTAAEPTEAISWPDDPDADVLRLTDLTVSYGGLRAVDSVTLGLQPGTVTALMGRNGAGKSSLMWAVQGATRSSGEVRVRESGPGDESWADPRTVSASRARELVCLVPQSAADLLYLPSVGAECGQADRESRVPDGTTVAILSRLGVELPADRDPHDLSEGQRLALVLAIQLAASPRVILLDEPTRGLDYAMKAKLSGIVAALADPDGAGSGAAVLISTHDVEFAAACTQRTIVMAAGQVVADGTTRTVCTSSPAFSPQMAKVFHPADLLTPAEVAEALADSRQRPGVPTAPAALTAPTAPTAPATVPAVPDEGIGGWSAAPRGSRR</sequence>
<evidence type="ECO:0000256" key="4">
    <source>
        <dbReference type="SAM" id="MobiDB-lite"/>
    </source>
</evidence>
<dbReference type="GO" id="GO:0005524">
    <property type="term" value="F:ATP binding"/>
    <property type="evidence" value="ECO:0007669"/>
    <property type="project" value="UniProtKB-KW"/>
</dbReference>
<dbReference type="OrthoDB" id="7757085at2"/>
<dbReference type="Pfam" id="PF00005">
    <property type="entry name" value="ABC_tran"/>
    <property type="match status" value="2"/>
</dbReference>
<dbReference type="InterPro" id="IPR003593">
    <property type="entry name" value="AAA+_ATPase"/>
</dbReference>
<dbReference type="InterPro" id="IPR003439">
    <property type="entry name" value="ABC_transporter-like_ATP-bd"/>
</dbReference>
<dbReference type="Gene3D" id="3.40.50.300">
    <property type="entry name" value="P-loop containing nucleotide triphosphate hydrolases"/>
    <property type="match status" value="2"/>
</dbReference>
<dbReference type="GO" id="GO:0022857">
    <property type="term" value="F:transmembrane transporter activity"/>
    <property type="evidence" value="ECO:0007669"/>
    <property type="project" value="UniProtKB-ARBA"/>
</dbReference>
<reference evidence="6 7" key="1">
    <citation type="submission" date="2018-12" db="EMBL/GenBank/DDBJ databases">
        <authorList>
            <consortium name="Pathogen Informatics"/>
        </authorList>
    </citation>
    <scope>NUCLEOTIDE SEQUENCE [LARGE SCALE GENOMIC DNA]</scope>
    <source>
        <strain evidence="6 7">NCTC13652</strain>
    </source>
</reference>
<name>A0A3S4V3Q3_9ACTN</name>
<organism evidence="6 7">
    <name type="scientific">Acidipropionibacterium jensenii</name>
    <dbReference type="NCBI Taxonomy" id="1749"/>
    <lineage>
        <taxon>Bacteria</taxon>
        <taxon>Bacillati</taxon>
        <taxon>Actinomycetota</taxon>
        <taxon>Actinomycetes</taxon>
        <taxon>Propionibacteriales</taxon>
        <taxon>Propionibacteriaceae</taxon>
        <taxon>Acidipropionibacterium</taxon>
    </lineage>
</organism>
<dbReference type="SMART" id="SM00382">
    <property type="entry name" value="AAA"/>
    <property type="match status" value="2"/>
</dbReference>
<dbReference type="CDD" id="cd03225">
    <property type="entry name" value="ABC_cobalt_CbiO_domain1"/>
    <property type="match status" value="1"/>
</dbReference>
<dbReference type="PROSITE" id="PS00211">
    <property type="entry name" value="ABC_TRANSPORTER_1"/>
    <property type="match status" value="1"/>
</dbReference>
<dbReference type="GO" id="GO:0005886">
    <property type="term" value="C:plasma membrane"/>
    <property type="evidence" value="ECO:0007669"/>
    <property type="project" value="TreeGrafter"/>
</dbReference>
<dbReference type="InterPro" id="IPR015854">
    <property type="entry name" value="ABC_transpr_LolD-like"/>
</dbReference>